<organism evidence="1">
    <name type="scientific">freshwater metagenome</name>
    <dbReference type="NCBI Taxonomy" id="449393"/>
    <lineage>
        <taxon>unclassified sequences</taxon>
        <taxon>metagenomes</taxon>
        <taxon>ecological metagenomes</taxon>
    </lineage>
</organism>
<dbReference type="EMBL" id="CAFBMR010000017">
    <property type="protein sequence ID" value="CAB4909419.1"/>
    <property type="molecule type" value="Genomic_DNA"/>
</dbReference>
<reference evidence="1" key="1">
    <citation type="submission" date="2020-05" db="EMBL/GenBank/DDBJ databases">
        <authorList>
            <person name="Chiriac C."/>
            <person name="Salcher M."/>
            <person name="Ghai R."/>
            <person name="Kavagutti S V."/>
        </authorList>
    </citation>
    <scope>NUCLEOTIDE SEQUENCE</scope>
</reference>
<dbReference type="Gene3D" id="2.40.480.10">
    <property type="entry name" value="Allene oxide cyclase-like"/>
    <property type="match status" value="1"/>
</dbReference>
<gene>
    <name evidence="1" type="ORF">UFOPK3610_00677</name>
</gene>
<evidence type="ECO:0000313" key="1">
    <source>
        <dbReference type="EMBL" id="CAB4909419.1"/>
    </source>
</evidence>
<dbReference type="InterPro" id="IPR044859">
    <property type="entry name" value="Allene_oxi_cyc_Dirigent"/>
</dbReference>
<proteinExistence type="predicted"/>
<name>A0A6J7H123_9ZZZZ</name>
<accession>A0A6J7H123</accession>
<sequence length="430" mass="44433">MRRIITLVLASAIAIPLAGFATSAQAAPRADHVFMHIDTRTVIDVGATGSSVGDLTITHGTLADSLQGEKIGSWTARVVVVVPGTTKERRDTLVHFILPGGVLMTRGIYSSPTAKPPTRPVRMAIIGGTGDYFGSRGQVVLTPLGDGNLRLDMDYVPTDGTTPFATDRVRRVVSDIITGDVAENAKISVTAQTLRGFLRVEGKRYPFTCGQTSGDPEGIGVPIIDSWICKYSLPGGSILTTSQTSTPAGTREQSGFTQAIIGGTGEYAGSVGQTSIPAADWTTNGTLTVTGAISGGTYATTRQGPSDRQRTGRWVADLGTGGLGQIVVSSATITAGDSPSMGYTVAAGVSADRRITQFVFRISDIPGLRGSLYGTALFSTASGQAPNTPYLVLVNGGTGPWRGASGILRVVPTSADGATINVKMLVAAAG</sequence>
<protein>
    <submittedName>
        <fullName evidence="1">Unannotated protein</fullName>
    </submittedName>
</protein>
<dbReference type="AlphaFoldDB" id="A0A6J7H123"/>